<feature type="repeat" description="TPR" evidence="3">
    <location>
        <begin position="76"/>
        <end position="109"/>
    </location>
</feature>
<dbReference type="PROSITE" id="PS50293">
    <property type="entry name" value="TPR_REGION"/>
    <property type="match status" value="1"/>
</dbReference>
<proteinExistence type="predicted"/>
<evidence type="ECO:0000313" key="5">
    <source>
        <dbReference type="Proteomes" id="UP000198811"/>
    </source>
</evidence>
<feature type="repeat" description="TPR" evidence="3">
    <location>
        <begin position="7"/>
        <end position="40"/>
    </location>
</feature>
<dbReference type="InterPro" id="IPR050498">
    <property type="entry name" value="Ycf3"/>
</dbReference>
<dbReference type="RefSeq" id="WP_238021634.1">
    <property type="nucleotide sequence ID" value="NZ_FNGL01000010.1"/>
</dbReference>
<dbReference type="PROSITE" id="PS50005">
    <property type="entry name" value="TPR"/>
    <property type="match status" value="2"/>
</dbReference>
<gene>
    <name evidence="4" type="ORF">SAMN05216497_11014</name>
</gene>
<dbReference type="Pfam" id="PF00515">
    <property type="entry name" value="TPR_1"/>
    <property type="match status" value="1"/>
</dbReference>
<protein>
    <submittedName>
        <fullName evidence="4">Tetratricopeptide repeat-containing protein</fullName>
    </submittedName>
</protein>
<dbReference type="InterPro" id="IPR011990">
    <property type="entry name" value="TPR-like_helical_dom_sf"/>
</dbReference>
<keyword evidence="5" id="KW-1185">Reference proteome</keyword>
<dbReference type="GeneID" id="71453649"/>
<dbReference type="Pfam" id="PF13424">
    <property type="entry name" value="TPR_12"/>
    <property type="match status" value="1"/>
</dbReference>
<keyword evidence="2 3" id="KW-0802">TPR repeat</keyword>
<dbReference type="Proteomes" id="UP000198811">
    <property type="component" value="Unassembled WGS sequence"/>
</dbReference>
<dbReference type="InterPro" id="IPR019734">
    <property type="entry name" value="TPR_rpt"/>
</dbReference>
<dbReference type="SMART" id="SM00028">
    <property type="entry name" value="TPR"/>
    <property type="match status" value="3"/>
</dbReference>
<evidence type="ECO:0000256" key="1">
    <source>
        <dbReference type="ARBA" id="ARBA00022737"/>
    </source>
</evidence>
<dbReference type="SUPFAM" id="SSF48452">
    <property type="entry name" value="TPR-like"/>
    <property type="match status" value="1"/>
</dbReference>
<evidence type="ECO:0000256" key="3">
    <source>
        <dbReference type="PROSITE-ProRule" id="PRU00339"/>
    </source>
</evidence>
<sequence length="115" mass="13588">MEGDYKLSNYKNIAEACRNRGNYIKALHMYNKAYELDEGKKDIELILNMALLYDELGNGELAKEKYKEVLKIDKEERAYYGLAIIYEDEGNYEKALENYKKAIGLNPYYHKAYFF</sequence>
<dbReference type="PANTHER" id="PTHR44858">
    <property type="entry name" value="TETRATRICOPEPTIDE REPEAT PROTEIN 6"/>
    <property type="match status" value="1"/>
</dbReference>
<name>A0ABY0QLH8_CLOCO</name>
<dbReference type="Gene3D" id="1.25.40.10">
    <property type="entry name" value="Tetratricopeptide repeat domain"/>
    <property type="match status" value="2"/>
</dbReference>
<dbReference type="PANTHER" id="PTHR44858:SF1">
    <property type="entry name" value="UDP-N-ACETYLGLUCOSAMINE--PEPTIDE N-ACETYLGLUCOSAMINYLTRANSFERASE SPINDLY-RELATED"/>
    <property type="match status" value="1"/>
</dbReference>
<reference evidence="4 5" key="1">
    <citation type="submission" date="2016-10" db="EMBL/GenBank/DDBJ databases">
        <authorList>
            <person name="Varghese N."/>
            <person name="Submissions S."/>
        </authorList>
    </citation>
    <scope>NUCLEOTIDE SEQUENCE [LARGE SCALE GENOMIC DNA]</scope>
    <source>
        <strain evidence="4 5">NLAE-zl-C224</strain>
    </source>
</reference>
<organism evidence="4 5">
    <name type="scientific">Clostridium cochlearium</name>
    <dbReference type="NCBI Taxonomy" id="1494"/>
    <lineage>
        <taxon>Bacteria</taxon>
        <taxon>Bacillati</taxon>
        <taxon>Bacillota</taxon>
        <taxon>Clostridia</taxon>
        <taxon>Eubacteriales</taxon>
        <taxon>Clostridiaceae</taxon>
        <taxon>Clostridium</taxon>
    </lineage>
</organism>
<comment type="caution">
    <text evidence="4">The sequence shown here is derived from an EMBL/GenBank/DDBJ whole genome shotgun (WGS) entry which is preliminary data.</text>
</comment>
<accession>A0ABY0QLH8</accession>
<evidence type="ECO:0000256" key="2">
    <source>
        <dbReference type="ARBA" id="ARBA00022803"/>
    </source>
</evidence>
<dbReference type="EMBL" id="FNGL01000010">
    <property type="protein sequence ID" value="SDL16577.1"/>
    <property type="molecule type" value="Genomic_DNA"/>
</dbReference>
<keyword evidence="1" id="KW-0677">Repeat</keyword>
<evidence type="ECO:0000313" key="4">
    <source>
        <dbReference type="EMBL" id="SDL16577.1"/>
    </source>
</evidence>